<feature type="binding site" evidence="1">
    <location>
        <position position="150"/>
    </location>
    <ligand>
        <name>Ni(2+)</name>
        <dbReference type="ChEBI" id="CHEBI:49786"/>
    </ligand>
</feature>
<dbReference type="Proteomes" id="UP000321547">
    <property type="component" value="Unassembled WGS sequence"/>
</dbReference>
<dbReference type="OrthoDB" id="9792661at2"/>
<dbReference type="PIRSF" id="PIRSF037847">
    <property type="entry name" value="NiaR"/>
    <property type="match status" value="1"/>
</dbReference>
<dbReference type="InterPro" id="IPR026043">
    <property type="entry name" value="NadR"/>
</dbReference>
<dbReference type="RefSeq" id="WP_089829310.1">
    <property type="nucleotide sequence ID" value="NZ_BJWI01000001.1"/>
</dbReference>
<dbReference type="SUPFAM" id="SSF75500">
    <property type="entry name" value="Putative transcriptional regulator TM1602, C-terminal domain"/>
    <property type="match status" value="1"/>
</dbReference>
<organism evidence="5 6">
    <name type="scientific">Halolactibacillus halophilus</name>
    <dbReference type="NCBI Taxonomy" id="306540"/>
    <lineage>
        <taxon>Bacteria</taxon>
        <taxon>Bacillati</taxon>
        <taxon>Bacillota</taxon>
        <taxon>Bacilli</taxon>
        <taxon>Bacillales</taxon>
        <taxon>Bacillaceae</taxon>
        <taxon>Halolactibacillus</taxon>
    </lineage>
</organism>
<feature type="binding site" evidence="1">
    <location>
        <position position="152"/>
    </location>
    <ligand>
        <name>Ni(2+)</name>
        <dbReference type="ChEBI" id="CHEBI:49786"/>
    </ligand>
</feature>
<dbReference type="STRING" id="306540.SAMN05421839_101121"/>
<dbReference type="AlphaFoldDB" id="A0A1I5KZD0"/>
<feature type="domain" description="3H" evidence="2">
    <location>
        <begin position="79"/>
        <end position="174"/>
    </location>
</feature>
<keyword evidence="7" id="KW-1185">Reference proteome</keyword>
<dbReference type="InterPro" id="IPR004173">
    <property type="entry name" value="3H_domain"/>
</dbReference>
<protein>
    <submittedName>
        <fullName evidence="4">Transcriptional regulator</fullName>
    </submittedName>
</protein>
<sequence>MAEQKMAGTDRRDYLLKVLNQATEPLTGNALAKKTGVSRQVIVQDISLLKATGEQIMATSQGYLLLKHTKNDRTFKRLIVCQHTPEETAEELYLMVDQGVMVRNVVIEHPVYGDLEAMLMLKDRHDVNEFLTKIKTTNAPYLAELTDGVHIHTLESDREEKIESCIDALEARGLIFHSES</sequence>
<reference evidence="5 6" key="1">
    <citation type="submission" date="2016-10" db="EMBL/GenBank/DDBJ databases">
        <authorList>
            <person name="de Groot N.N."/>
        </authorList>
    </citation>
    <scope>NUCLEOTIDE SEQUENCE [LARGE SCALE GENOMIC DNA]</scope>
    <source>
        <strain evidence="5 6">DSM 17073</strain>
    </source>
</reference>
<dbReference type="Gene3D" id="1.10.10.10">
    <property type="entry name" value="Winged helix-like DNA-binding domain superfamily/Winged helix DNA-binding domain"/>
    <property type="match status" value="1"/>
</dbReference>
<keyword evidence="1" id="KW-0533">Nickel</keyword>
<dbReference type="InterPro" id="IPR035922">
    <property type="entry name" value="3H_dom_sf"/>
</dbReference>
<evidence type="ECO:0000256" key="1">
    <source>
        <dbReference type="PIRSR" id="PIRSR037847-1"/>
    </source>
</evidence>
<dbReference type="EMBL" id="BJWI01000001">
    <property type="protein sequence ID" value="GEM00577.1"/>
    <property type="molecule type" value="Genomic_DNA"/>
</dbReference>
<proteinExistence type="predicted"/>
<dbReference type="InterPro" id="IPR013196">
    <property type="entry name" value="HTH_11"/>
</dbReference>
<evidence type="ECO:0000259" key="2">
    <source>
        <dbReference type="Pfam" id="PF02829"/>
    </source>
</evidence>
<dbReference type="SUPFAM" id="SSF46785">
    <property type="entry name" value="Winged helix' DNA-binding domain"/>
    <property type="match status" value="1"/>
</dbReference>
<name>A0A1I5KZD0_9BACI</name>
<dbReference type="EMBL" id="FOXC01000001">
    <property type="protein sequence ID" value="SFO90439.1"/>
    <property type="molecule type" value="Genomic_DNA"/>
</dbReference>
<evidence type="ECO:0000259" key="3">
    <source>
        <dbReference type="Pfam" id="PF08279"/>
    </source>
</evidence>
<evidence type="ECO:0000313" key="6">
    <source>
        <dbReference type="Proteomes" id="UP000242243"/>
    </source>
</evidence>
<dbReference type="Gene3D" id="3.30.1340.20">
    <property type="entry name" value="3H domain"/>
    <property type="match status" value="1"/>
</dbReference>
<evidence type="ECO:0000313" key="7">
    <source>
        <dbReference type="Proteomes" id="UP000321547"/>
    </source>
</evidence>
<dbReference type="PANTHER" id="PTHR40068">
    <property type="entry name" value="TRANSCRIPTION REPRESSOR NIAR-RELATED"/>
    <property type="match status" value="1"/>
</dbReference>
<dbReference type="InterPro" id="IPR036390">
    <property type="entry name" value="WH_DNA-bd_sf"/>
</dbReference>
<keyword evidence="1" id="KW-0479">Metal-binding</keyword>
<gene>
    <name evidence="4" type="ORF">HHA03_01090</name>
    <name evidence="5" type="ORF">SAMN05421839_101121</name>
</gene>
<dbReference type="InterPro" id="IPR036388">
    <property type="entry name" value="WH-like_DNA-bd_sf"/>
</dbReference>
<feature type="binding site" evidence="1">
    <location>
        <position position="83"/>
    </location>
    <ligand>
        <name>Ni(2+)</name>
        <dbReference type="ChEBI" id="CHEBI:49786"/>
    </ligand>
</feature>
<dbReference type="GO" id="GO:0046872">
    <property type="term" value="F:metal ion binding"/>
    <property type="evidence" value="ECO:0007669"/>
    <property type="project" value="UniProtKB-KW"/>
</dbReference>
<evidence type="ECO:0000313" key="5">
    <source>
        <dbReference type="EMBL" id="SFO90439.1"/>
    </source>
</evidence>
<dbReference type="Pfam" id="PF02829">
    <property type="entry name" value="3H"/>
    <property type="match status" value="1"/>
</dbReference>
<feature type="binding site" evidence="1">
    <location>
        <position position="91"/>
    </location>
    <ligand>
        <name>Ni(2+)</name>
        <dbReference type="ChEBI" id="CHEBI:49786"/>
    </ligand>
</feature>
<feature type="domain" description="Helix-turn-helix type 11" evidence="3">
    <location>
        <begin position="11"/>
        <end position="63"/>
    </location>
</feature>
<dbReference type="Proteomes" id="UP000242243">
    <property type="component" value="Unassembled WGS sequence"/>
</dbReference>
<accession>A0A1I5KZD0</accession>
<dbReference type="PANTHER" id="PTHR40068:SF1">
    <property type="entry name" value="TRANSCRIPTION REPRESSOR NIAR-RELATED"/>
    <property type="match status" value="1"/>
</dbReference>
<reference evidence="4 7" key="2">
    <citation type="submission" date="2019-07" db="EMBL/GenBank/DDBJ databases">
        <title>Whole genome shotgun sequence of Halolactibacillus halophilus NBRC 100868.</title>
        <authorList>
            <person name="Hosoyama A."/>
            <person name="Uohara A."/>
            <person name="Ohji S."/>
            <person name="Ichikawa N."/>
        </authorList>
    </citation>
    <scope>NUCLEOTIDE SEQUENCE [LARGE SCALE GENOMIC DNA]</scope>
    <source>
        <strain evidence="4 7">NBRC 100868</strain>
    </source>
</reference>
<evidence type="ECO:0000313" key="4">
    <source>
        <dbReference type="EMBL" id="GEM00577.1"/>
    </source>
</evidence>
<dbReference type="Pfam" id="PF08279">
    <property type="entry name" value="HTH_11"/>
    <property type="match status" value="1"/>
</dbReference>